<dbReference type="InterPro" id="IPR058240">
    <property type="entry name" value="rSAM_sf"/>
</dbReference>
<dbReference type="OrthoDB" id="9782387at2"/>
<keyword evidence="7" id="KW-1185">Reference proteome</keyword>
<keyword evidence="4" id="KW-0411">Iron-sulfur</keyword>
<evidence type="ECO:0000256" key="2">
    <source>
        <dbReference type="ARBA" id="ARBA00022723"/>
    </source>
</evidence>
<dbReference type="SFLD" id="SFLDG01067">
    <property type="entry name" value="SPASM/twitch_domain_containing"/>
    <property type="match status" value="1"/>
</dbReference>
<reference evidence="6 7" key="1">
    <citation type="submission" date="2019-01" db="EMBL/GenBank/DDBJ databases">
        <title>Sequencing the genomes of 1000 actinobacteria strains.</title>
        <authorList>
            <person name="Klenk H.-P."/>
        </authorList>
    </citation>
    <scope>NUCLEOTIDE SEQUENCE [LARGE SCALE GENOMIC DNA]</scope>
    <source>
        <strain evidence="6 7">DSM 43925</strain>
    </source>
</reference>
<evidence type="ECO:0000256" key="4">
    <source>
        <dbReference type="ARBA" id="ARBA00023014"/>
    </source>
</evidence>
<gene>
    <name evidence="6" type="ORF">EDD27_5372</name>
</gene>
<dbReference type="PANTHER" id="PTHR11228">
    <property type="entry name" value="RADICAL SAM DOMAIN PROTEIN"/>
    <property type="match status" value="1"/>
</dbReference>
<dbReference type="GO" id="GO:0003824">
    <property type="term" value="F:catalytic activity"/>
    <property type="evidence" value="ECO:0007669"/>
    <property type="project" value="InterPro"/>
</dbReference>
<evidence type="ECO:0000256" key="3">
    <source>
        <dbReference type="ARBA" id="ARBA00023004"/>
    </source>
</evidence>
<keyword evidence="2" id="KW-0479">Metal-binding</keyword>
<dbReference type="Pfam" id="PF04055">
    <property type="entry name" value="Radical_SAM"/>
    <property type="match status" value="1"/>
</dbReference>
<dbReference type="Proteomes" id="UP000284824">
    <property type="component" value="Unassembled WGS sequence"/>
</dbReference>
<keyword evidence="3" id="KW-0408">Iron</keyword>
<feature type="domain" description="Radical SAM core" evidence="5">
    <location>
        <begin position="4"/>
        <end position="217"/>
    </location>
</feature>
<dbReference type="Gene3D" id="3.20.20.70">
    <property type="entry name" value="Aldolase class I"/>
    <property type="match status" value="1"/>
</dbReference>
<dbReference type="EMBL" id="SAUN01000001">
    <property type="protein sequence ID" value="RVX42723.1"/>
    <property type="molecule type" value="Genomic_DNA"/>
</dbReference>
<dbReference type="InterPro" id="IPR013785">
    <property type="entry name" value="Aldolase_TIM"/>
</dbReference>
<dbReference type="SUPFAM" id="SSF102114">
    <property type="entry name" value="Radical SAM enzymes"/>
    <property type="match status" value="1"/>
</dbReference>
<proteinExistence type="predicted"/>
<evidence type="ECO:0000259" key="5">
    <source>
        <dbReference type="PROSITE" id="PS51918"/>
    </source>
</evidence>
<evidence type="ECO:0000313" key="7">
    <source>
        <dbReference type="Proteomes" id="UP000284824"/>
    </source>
</evidence>
<evidence type="ECO:0000313" key="6">
    <source>
        <dbReference type="EMBL" id="RVX42723.1"/>
    </source>
</evidence>
<dbReference type="GO" id="GO:0046872">
    <property type="term" value="F:metal ion binding"/>
    <property type="evidence" value="ECO:0007669"/>
    <property type="project" value="UniProtKB-KW"/>
</dbReference>
<dbReference type="RefSeq" id="WP_127934768.1">
    <property type="nucleotide sequence ID" value="NZ_SAUN01000001.1"/>
</dbReference>
<dbReference type="CDD" id="cd01335">
    <property type="entry name" value="Radical_SAM"/>
    <property type="match status" value="1"/>
</dbReference>
<dbReference type="SFLD" id="SFLDS00029">
    <property type="entry name" value="Radical_SAM"/>
    <property type="match status" value="1"/>
</dbReference>
<dbReference type="AlphaFoldDB" id="A0A438MAH6"/>
<dbReference type="PANTHER" id="PTHR11228:SF7">
    <property type="entry name" value="PQQA PEPTIDE CYCLASE"/>
    <property type="match status" value="1"/>
</dbReference>
<comment type="caution">
    <text evidence="6">The sequence shown here is derived from an EMBL/GenBank/DDBJ whole genome shotgun (WGS) entry which is preliminary data.</text>
</comment>
<organism evidence="6 7">
    <name type="scientific">Nonomuraea polychroma</name>
    <dbReference type="NCBI Taxonomy" id="46176"/>
    <lineage>
        <taxon>Bacteria</taxon>
        <taxon>Bacillati</taxon>
        <taxon>Actinomycetota</taxon>
        <taxon>Actinomycetes</taxon>
        <taxon>Streptosporangiales</taxon>
        <taxon>Streptosporangiaceae</taxon>
        <taxon>Nonomuraea</taxon>
    </lineage>
</organism>
<dbReference type="InterPro" id="IPR050377">
    <property type="entry name" value="Radical_SAM_PqqE_MftC-like"/>
</dbReference>
<sequence>MGPTGERAIFQVHPTRRCNLRCLHCYSQSGPDVGAVLGLDVLAEAVADAAALGYDVLGVSGGEPMLYQHLIELLGVGKALGMRTTVTSNGWLLTERRLAELSGLVDILAVSLDGAPESHVRMRGDPRAFERLDRRMPAVRDSGITFGLITTLTLHNVHELAFVVDYAVAHGAGLVQVHPLESAGAAVVNLAGSVPDEREASFAFLEAARLSAAYGLPIQVDLTRRADLMRHPEHFLAAPPPPGASLGSWLTPLVLETDGTTVPVTYGFSRVYALGNVNDRPLRDLAVRWDPDPFRQLCRDVHARLATGSQRYVNWYEELAHQANGQAFPGAAAGRVGGPV</sequence>
<dbReference type="InterPro" id="IPR007197">
    <property type="entry name" value="rSAM"/>
</dbReference>
<name>A0A438MAH6_9ACTN</name>
<keyword evidence="1" id="KW-0949">S-adenosyl-L-methionine</keyword>
<dbReference type="PROSITE" id="PS51918">
    <property type="entry name" value="RADICAL_SAM"/>
    <property type="match status" value="1"/>
</dbReference>
<protein>
    <submittedName>
        <fullName evidence="6">MoaA/NifB/PqqE/SkfB family radical SAM enzyme</fullName>
    </submittedName>
</protein>
<dbReference type="GO" id="GO:0051536">
    <property type="term" value="F:iron-sulfur cluster binding"/>
    <property type="evidence" value="ECO:0007669"/>
    <property type="project" value="UniProtKB-KW"/>
</dbReference>
<accession>A0A438MAH6</accession>
<evidence type="ECO:0000256" key="1">
    <source>
        <dbReference type="ARBA" id="ARBA00022691"/>
    </source>
</evidence>